<keyword evidence="2 4" id="KW-0238">DNA-binding</keyword>
<dbReference type="InterPro" id="IPR036271">
    <property type="entry name" value="Tet_transcr_reg_TetR-rel_C_sf"/>
</dbReference>
<evidence type="ECO:0000313" key="7">
    <source>
        <dbReference type="Proteomes" id="UP000190080"/>
    </source>
</evidence>
<dbReference type="OrthoDB" id="9812484at2"/>
<dbReference type="STRING" id="1450648.CLORY_24020"/>
<gene>
    <name evidence="6" type="primary">yxaF_3</name>
    <name evidence="6" type="ORF">CLORY_24020</name>
</gene>
<evidence type="ECO:0000259" key="5">
    <source>
        <dbReference type="PROSITE" id="PS50977"/>
    </source>
</evidence>
<dbReference type="PANTHER" id="PTHR47506">
    <property type="entry name" value="TRANSCRIPTIONAL REGULATORY PROTEIN"/>
    <property type="match status" value="1"/>
</dbReference>
<dbReference type="PANTHER" id="PTHR47506:SF3">
    <property type="entry name" value="HTH-TYPE TRANSCRIPTIONAL REGULATOR LMRA"/>
    <property type="match status" value="1"/>
</dbReference>
<dbReference type="InterPro" id="IPR009057">
    <property type="entry name" value="Homeodomain-like_sf"/>
</dbReference>
<feature type="domain" description="HTH tetR-type" evidence="5">
    <location>
        <begin position="5"/>
        <end position="65"/>
    </location>
</feature>
<evidence type="ECO:0000256" key="3">
    <source>
        <dbReference type="ARBA" id="ARBA00023163"/>
    </source>
</evidence>
<dbReference type="InterPro" id="IPR001647">
    <property type="entry name" value="HTH_TetR"/>
</dbReference>
<dbReference type="AlphaFoldDB" id="A0A1V4IN06"/>
<dbReference type="InterPro" id="IPR054156">
    <property type="entry name" value="YxaF_TetR_C"/>
</dbReference>
<dbReference type="PRINTS" id="PR00455">
    <property type="entry name" value="HTHTETR"/>
</dbReference>
<keyword evidence="7" id="KW-1185">Reference proteome</keyword>
<dbReference type="RefSeq" id="WP_079424707.1">
    <property type="nucleotide sequence ID" value="NZ_MZGV01000024.1"/>
</dbReference>
<keyword evidence="1" id="KW-0805">Transcription regulation</keyword>
<proteinExistence type="predicted"/>
<keyword evidence="3" id="KW-0804">Transcription</keyword>
<feature type="DNA-binding region" description="H-T-H motif" evidence="4">
    <location>
        <begin position="28"/>
        <end position="47"/>
    </location>
</feature>
<dbReference type="Gene3D" id="1.10.357.10">
    <property type="entry name" value="Tetracycline Repressor, domain 2"/>
    <property type="match status" value="1"/>
</dbReference>
<organism evidence="6 7">
    <name type="scientific">Clostridium oryzae</name>
    <dbReference type="NCBI Taxonomy" id="1450648"/>
    <lineage>
        <taxon>Bacteria</taxon>
        <taxon>Bacillati</taxon>
        <taxon>Bacillota</taxon>
        <taxon>Clostridia</taxon>
        <taxon>Eubacteriales</taxon>
        <taxon>Clostridiaceae</taxon>
        <taxon>Clostridium</taxon>
    </lineage>
</organism>
<dbReference type="PROSITE" id="PS50977">
    <property type="entry name" value="HTH_TETR_2"/>
    <property type="match status" value="1"/>
</dbReference>
<dbReference type="Pfam" id="PF00440">
    <property type="entry name" value="TetR_N"/>
    <property type="match status" value="1"/>
</dbReference>
<reference evidence="6 7" key="1">
    <citation type="submission" date="2017-03" db="EMBL/GenBank/DDBJ databases">
        <title>Genome sequence of Clostridium oryzae DSM 28571.</title>
        <authorList>
            <person name="Poehlein A."/>
            <person name="Daniel R."/>
        </authorList>
    </citation>
    <scope>NUCLEOTIDE SEQUENCE [LARGE SCALE GENOMIC DNA]</scope>
    <source>
        <strain evidence="6 7">DSM 28571</strain>
    </source>
</reference>
<evidence type="ECO:0000256" key="2">
    <source>
        <dbReference type="ARBA" id="ARBA00023125"/>
    </source>
</evidence>
<accession>A0A1V4IN06</accession>
<sequence>MNSKTDSREKILVAASKLFQVKGYNGTGLNEILQESKAPKGSLYYYFPNGKEELALAAIKLASETIENRLKNVFREHSNPIDAVQAIINNITDDLQRDNKLQDISLSLIALETYLSNESLRNACQEAFSSLQKLYADKLIESGMPHATAEDLGAFIQISIEGAITLAVTERKPAALLAVNRQLTNLLTAYIHR</sequence>
<evidence type="ECO:0000313" key="6">
    <source>
        <dbReference type="EMBL" id="OPJ61190.1"/>
    </source>
</evidence>
<dbReference type="SUPFAM" id="SSF46689">
    <property type="entry name" value="Homeodomain-like"/>
    <property type="match status" value="1"/>
</dbReference>
<evidence type="ECO:0000256" key="4">
    <source>
        <dbReference type="PROSITE-ProRule" id="PRU00335"/>
    </source>
</evidence>
<dbReference type="GO" id="GO:0003677">
    <property type="term" value="F:DNA binding"/>
    <property type="evidence" value="ECO:0007669"/>
    <property type="project" value="UniProtKB-UniRule"/>
</dbReference>
<evidence type="ECO:0000256" key="1">
    <source>
        <dbReference type="ARBA" id="ARBA00023015"/>
    </source>
</evidence>
<dbReference type="SUPFAM" id="SSF48498">
    <property type="entry name" value="Tetracyclin repressor-like, C-terminal domain"/>
    <property type="match status" value="1"/>
</dbReference>
<dbReference type="EMBL" id="MZGV01000024">
    <property type="protein sequence ID" value="OPJ61190.1"/>
    <property type="molecule type" value="Genomic_DNA"/>
</dbReference>
<comment type="caution">
    <text evidence="6">The sequence shown here is derived from an EMBL/GenBank/DDBJ whole genome shotgun (WGS) entry which is preliminary data.</text>
</comment>
<protein>
    <submittedName>
        <fullName evidence="6">Putative HTH-type transcriptional regulator YxaF</fullName>
    </submittedName>
</protein>
<dbReference type="Pfam" id="PF21993">
    <property type="entry name" value="TetR_C_13_2"/>
    <property type="match status" value="1"/>
</dbReference>
<dbReference type="Proteomes" id="UP000190080">
    <property type="component" value="Unassembled WGS sequence"/>
</dbReference>
<name>A0A1V4IN06_9CLOT</name>